<keyword evidence="1" id="KW-0812">Transmembrane</keyword>
<dbReference type="EMBL" id="KN838623">
    <property type="protein sequence ID" value="KIK00520.1"/>
    <property type="molecule type" value="Genomic_DNA"/>
</dbReference>
<feature type="transmembrane region" description="Helical" evidence="1">
    <location>
        <begin position="12"/>
        <end position="33"/>
    </location>
</feature>
<dbReference type="HOGENOM" id="CLU_144542_1_0_1"/>
<evidence type="ECO:0000313" key="2">
    <source>
        <dbReference type="EMBL" id="KIK00520.1"/>
    </source>
</evidence>
<evidence type="ECO:0000256" key="1">
    <source>
        <dbReference type="SAM" id="Phobius"/>
    </source>
</evidence>
<keyword evidence="3" id="KW-1185">Reference proteome</keyword>
<feature type="non-terminal residue" evidence="2">
    <location>
        <position position="113"/>
    </location>
</feature>
<protein>
    <submittedName>
        <fullName evidence="2">Uncharacterized protein</fullName>
    </submittedName>
</protein>
<dbReference type="AlphaFoldDB" id="A0A0C9WQH5"/>
<organism evidence="2 3">
    <name type="scientific">Laccaria amethystina LaAM-08-1</name>
    <dbReference type="NCBI Taxonomy" id="1095629"/>
    <lineage>
        <taxon>Eukaryota</taxon>
        <taxon>Fungi</taxon>
        <taxon>Dikarya</taxon>
        <taxon>Basidiomycota</taxon>
        <taxon>Agaricomycotina</taxon>
        <taxon>Agaricomycetes</taxon>
        <taxon>Agaricomycetidae</taxon>
        <taxon>Agaricales</taxon>
        <taxon>Agaricineae</taxon>
        <taxon>Hydnangiaceae</taxon>
        <taxon>Laccaria</taxon>
    </lineage>
</organism>
<gene>
    <name evidence="2" type="ORF">K443DRAFT_100247</name>
</gene>
<reference evidence="3" key="2">
    <citation type="submission" date="2015-01" db="EMBL/GenBank/DDBJ databases">
        <title>Evolutionary Origins and Diversification of the Mycorrhizal Mutualists.</title>
        <authorList>
            <consortium name="DOE Joint Genome Institute"/>
            <consortium name="Mycorrhizal Genomics Consortium"/>
            <person name="Kohler A."/>
            <person name="Kuo A."/>
            <person name="Nagy L.G."/>
            <person name="Floudas D."/>
            <person name="Copeland A."/>
            <person name="Barry K.W."/>
            <person name="Cichocki N."/>
            <person name="Veneault-Fourrey C."/>
            <person name="LaButti K."/>
            <person name="Lindquist E.A."/>
            <person name="Lipzen A."/>
            <person name="Lundell T."/>
            <person name="Morin E."/>
            <person name="Murat C."/>
            <person name="Riley R."/>
            <person name="Ohm R."/>
            <person name="Sun H."/>
            <person name="Tunlid A."/>
            <person name="Henrissat B."/>
            <person name="Grigoriev I.V."/>
            <person name="Hibbett D.S."/>
            <person name="Martin F."/>
        </authorList>
    </citation>
    <scope>NUCLEOTIDE SEQUENCE [LARGE SCALE GENOMIC DNA]</scope>
    <source>
        <strain evidence="3">LaAM-08-1</strain>
    </source>
</reference>
<accession>A0A0C9WQH5</accession>
<evidence type="ECO:0000313" key="3">
    <source>
        <dbReference type="Proteomes" id="UP000054477"/>
    </source>
</evidence>
<keyword evidence="1" id="KW-0472">Membrane</keyword>
<name>A0A0C9WQH5_9AGAR</name>
<dbReference type="Proteomes" id="UP000054477">
    <property type="component" value="Unassembled WGS sequence"/>
</dbReference>
<dbReference type="OrthoDB" id="3078808at2759"/>
<sequence length="113" mass="12837">LEDVLNYADWPFISNTITFQNIAFLCIATAIIAEHSYFLWKQKPSVSSAPFKLAIETVNLFADLKKIKTAIKEASHLTTVDQKHALVKIALENSLCEFLIFQVFQCLSLIYLI</sequence>
<keyword evidence="1" id="KW-1133">Transmembrane helix</keyword>
<proteinExistence type="predicted"/>
<reference evidence="2 3" key="1">
    <citation type="submission" date="2014-04" db="EMBL/GenBank/DDBJ databases">
        <authorList>
            <consortium name="DOE Joint Genome Institute"/>
            <person name="Kuo A."/>
            <person name="Kohler A."/>
            <person name="Nagy L.G."/>
            <person name="Floudas D."/>
            <person name="Copeland A."/>
            <person name="Barry K.W."/>
            <person name="Cichocki N."/>
            <person name="Veneault-Fourrey C."/>
            <person name="LaButti K."/>
            <person name="Lindquist E.A."/>
            <person name="Lipzen A."/>
            <person name="Lundell T."/>
            <person name="Morin E."/>
            <person name="Murat C."/>
            <person name="Sun H."/>
            <person name="Tunlid A."/>
            <person name="Henrissat B."/>
            <person name="Grigoriev I.V."/>
            <person name="Hibbett D.S."/>
            <person name="Martin F."/>
            <person name="Nordberg H.P."/>
            <person name="Cantor M.N."/>
            <person name="Hua S.X."/>
        </authorList>
    </citation>
    <scope>NUCLEOTIDE SEQUENCE [LARGE SCALE GENOMIC DNA]</scope>
    <source>
        <strain evidence="2 3">LaAM-08-1</strain>
    </source>
</reference>